<evidence type="ECO:0000256" key="2">
    <source>
        <dbReference type="ARBA" id="ARBA00005866"/>
    </source>
</evidence>
<dbReference type="PIRSF" id="PIRSF016020">
    <property type="entry name" value="PHexose_mutarotase"/>
    <property type="match status" value="1"/>
</dbReference>
<dbReference type="InterPro" id="IPR008183">
    <property type="entry name" value="Aldose_1/G6P_1-epimerase"/>
</dbReference>
<dbReference type="Gene3D" id="2.70.98.10">
    <property type="match status" value="1"/>
</dbReference>
<dbReference type="InterPro" id="IPR014718">
    <property type="entry name" value="GH-type_carb-bd"/>
</dbReference>
<keyword evidence="6" id="KW-1185">Reference proteome</keyword>
<dbReference type="PANTHER" id="PTHR11122">
    <property type="entry name" value="APOSPORY-ASSOCIATED PROTEIN C-RELATED"/>
    <property type="match status" value="1"/>
</dbReference>
<dbReference type="PANTHER" id="PTHR11122:SF13">
    <property type="entry name" value="GLUCOSE-6-PHOSPHATE 1-EPIMERASE"/>
    <property type="match status" value="1"/>
</dbReference>
<protein>
    <recommendedName>
        <fullName evidence="4">Putative glucose-6-phosphate 1-epimerase</fullName>
        <ecNumber evidence="4">5.1.3.15</ecNumber>
    </recommendedName>
</protein>
<evidence type="ECO:0000256" key="3">
    <source>
        <dbReference type="ARBA" id="ARBA00023235"/>
    </source>
</evidence>
<dbReference type="InterPro" id="IPR025532">
    <property type="entry name" value="G6P_1-epimerase"/>
</dbReference>
<gene>
    <name evidence="5" type="ORF">V6255_12975</name>
</gene>
<dbReference type="Proteomes" id="UP001366060">
    <property type="component" value="Unassembled WGS sequence"/>
</dbReference>
<reference evidence="5 6" key="1">
    <citation type="submission" date="2024-02" db="EMBL/GenBank/DDBJ databases">
        <title>Bacteria isolated from the canopy kelp, Nereocystis luetkeana.</title>
        <authorList>
            <person name="Pfister C.A."/>
            <person name="Younker I.T."/>
            <person name="Light S.H."/>
        </authorList>
    </citation>
    <scope>NUCLEOTIDE SEQUENCE [LARGE SCALE GENOMIC DNA]</scope>
    <source>
        <strain evidence="5 6">TI.2.07</strain>
    </source>
</reference>
<dbReference type="EC" id="5.1.3.15" evidence="4"/>
<keyword evidence="3 4" id="KW-0413">Isomerase</keyword>
<comment type="similarity">
    <text evidence="2 4">Belongs to the glucose-6-phosphate 1-epimerase family.</text>
</comment>
<dbReference type="RefSeq" id="WP_341628540.1">
    <property type="nucleotide sequence ID" value="NZ_JBAKBA010000031.1"/>
</dbReference>
<evidence type="ECO:0000313" key="5">
    <source>
        <dbReference type="EMBL" id="MEL0660047.1"/>
    </source>
</evidence>
<evidence type="ECO:0000313" key="6">
    <source>
        <dbReference type="Proteomes" id="UP001366060"/>
    </source>
</evidence>
<name>A0ABU9HDQ8_9GAMM</name>
<dbReference type="InterPro" id="IPR011013">
    <property type="entry name" value="Gal_mutarotase_sf_dom"/>
</dbReference>
<sequence length="297" mass="33041">MISHLRLKTTKNLSPSINMQVDDNGFEFVVINHKNFDATFSLHGAHLIHFQIKQQAPLIYLSKSTPYNHSKAIRGGVPICWPWFGNTEESKSKNLPSHGFARISQWILSAVNEYETGVDLEFTLTATAETKAIWNHDFSLTLKASLSDHIELSLVTDNTSNEDFTYGGALHTYLHVADSGRCSVEGLAASYKDSLDNGKRKNSDQILNINGSVDSIYDANEQKIVVNDESNQRKIVINNKGNDSVVVWNPWIEIAKKFVDLPDDGYKTMLCVESAITAKQGVLVKSGCSHTLKTVIK</sequence>
<evidence type="ECO:0000256" key="1">
    <source>
        <dbReference type="ARBA" id="ARBA00001096"/>
    </source>
</evidence>
<dbReference type="SUPFAM" id="SSF74650">
    <property type="entry name" value="Galactose mutarotase-like"/>
    <property type="match status" value="1"/>
</dbReference>
<comment type="caution">
    <text evidence="5">The sequence shown here is derived from an EMBL/GenBank/DDBJ whole genome shotgun (WGS) entry which is preliminary data.</text>
</comment>
<dbReference type="EMBL" id="JBAKBA010000031">
    <property type="protein sequence ID" value="MEL0660047.1"/>
    <property type="molecule type" value="Genomic_DNA"/>
</dbReference>
<comment type="catalytic activity">
    <reaction evidence="1">
        <text>alpha-D-glucose 6-phosphate = beta-D-glucose 6-phosphate</text>
        <dbReference type="Rhea" id="RHEA:16249"/>
        <dbReference type="ChEBI" id="CHEBI:58225"/>
        <dbReference type="ChEBI" id="CHEBI:58247"/>
        <dbReference type="EC" id="5.1.3.15"/>
    </reaction>
</comment>
<evidence type="ECO:0000256" key="4">
    <source>
        <dbReference type="PIRNR" id="PIRNR016020"/>
    </source>
</evidence>
<accession>A0ABU9HDQ8</accession>
<proteinExistence type="inferred from homology"/>
<organism evidence="5 6">
    <name type="scientific">Psychromonas arctica</name>
    <dbReference type="NCBI Taxonomy" id="168275"/>
    <lineage>
        <taxon>Bacteria</taxon>
        <taxon>Pseudomonadati</taxon>
        <taxon>Pseudomonadota</taxon>
        <taxon>Gammaproteobacteria</taxon>
        <taxon>Alteromonadales</taxon>
        <taxon>Psychromonadaceae</taxon>
        <taxon>Psychromonas</taxon>
    </lineage>
</organism>
<dbReference type="CDD" id="cd09020">
    <property type="entry name" value="D-hex-6-P-epi_like"/>
    <property type="match status" value="1"/>
</dbReference>
<dbReference type="Pfam" id="PF01263">
    <property type="entry name" value="Aldose_epim"/>
    <property type="match status" value="1"/>
</dbReference>